<name>D7TPT0_VITVI</name>
<dbReference type="SMART" id="SM01019">
    <property type="entry name" value="B3"/>
    <property type="match status" value="2"/>
</dbReference>
<feature type="domain" description="TF-B3" evidence="7">
    <location>
        <begin position="249"/>
        <end position="344"/>
    </location>
</feature>
<keyword evidence="4" id="KW-0804">Transcription</keyword>
<gene>
    <name evidence="8" type="ordered locus">VIT_03s0063g01450</name>
</gene>
<evidence type="ECO:0000256" key="2">
    <source>
        <dbReference type="ARBA" id="ARBA00023015"/>
    </source>
</evidence>
<evidence type="ECO:0000256" key="6">
    <source>
        <dbReference type="SAM" id="MobiDB-lite"/>
    </source>
</evidence>
<evidence type="ECO:0000256" key="1">
    <source>
        <dbReference type="ARBA" id="ARBA00004123"/>
    </source>
</evidence>
<dbReference type="Pfam" id="PF02362">
    <property type="entry name" value="B3"/>
    <property type="match status" value="2"/>
</dbReference>
<reference evidence="9" key="1">
    <citation type="journal article" date="2007" name="Nature">
        <title>The grapevine genome sequence suggests ancestral hexaploidization in major angiosperm phyla.</title>
        <authorList>
            <consortium name="The French-Italian Public Consortium for Grapevine Genome Characterization."/>
            <person name="Jaillon O."/>
            <person name="Aury J.-M."/>
            <person name="Noel B."/>
            <person name="Policriti A."/>
            <person name="Clepet C."/>
            <person name="Casagrande A."/>
            <person name="Choisne N."/>
            <person name="Aubourg S."/>
            <person name="Vitulo N."/>
            <person name="Jubin C."/>
            <person name="Vezzi A."/>
            <person name="Legeai F."/>
            <person name="Hugueney P."/>
            <person name="Dasilva C."/>
            <person name="Horner D."/>
            <person name="Mica E."/>
            <person name="Jublot D."/>
            <person name="Poulain J."/>
            <person name="Bruyere C."/>
            <person name="Billault A."/>
            <person name="Segurens B."/>
            <person name="Gouyvenoux M."/>
            <person name="Ugarte E."/>
            <person name="Cattonaro F."/>
            <person name="Anthouard V."/>
            <person name="Vico V."/>
            <person name="Del Fabbro C."/>
            <person name="Alaux M."/>
            <person name="Di Gaspero G."/>
            <person name="Dumas V."/>
            <person name="Felice N."/>
            <person name="Paillard S."/>
            <person name="Juman I."/>
            <person name="Moroldo M."/>
            <person name="Scalabrin S."/>
            <person name="Canaguier A."/>
            <person name="Le Clainche I."/>
            <person name="Malacrida G."/>
            <person name="Durand E."/>
            <person name="Pesole G."/>
            <person name="Laucou V."/>
            <person name="Chatelet P."/>
            <person name="Merdinoglu D."/>
            <person name="Delledonne M."/>
            <person name="Pezzotti M."/>
            <person name="Lecharny A."/>
            <person name="Scarpelli C."/>
            <person name="Artiguenave F."/>
            <person name="Pe M.E."/>
            <person name="Valle G."/>
            <person name="Morgante M."/>
            <person name="Caboche M."/>
            <person name="Adam-Blondon A.-F."/>
            <person name="Weissenbach J."/>
            <person name="Quetier F."/>
            <person name="Wincker P."/>
        </authorList>
    </citation>
    <scope>NUCLEOTIDE SEQUENCE [LARGE SCALE GENOMIC DNA]</scope>
    <source>
        <strain evidence="9">cv. Pinot noir / PN40024</strain>
    </source>
</reference>
<dbReference type="SUPFAM" id="SSF101936">
    <property type="entry name" value="DNA-binding pseudobarrel domain"/>
    <property type="match status" value="2"/>
</dbReference>
<feature type="domain" description="TF-B3" evidence="7">
    <location>
        <begin position="24"/>
        <end position="117"/>
    </location>
</feature>
<dbReference type="Gene3D" id="2.40.330.10">
    <property type="entry name" value="DNA-binding pseudobarrel domain"/>
    <property type="match status" value="2"/>
</dbReference>
<dbReference type="HOGENOM" id="CLU_015069_1_1_1"/>
<dbReference type="PANTHER" id="PTHR31920">
    <property type="entry name" value="B3 DOMAIN-CONTAINING"/>
    <property type="match status" value="1"/>
</dbReference>
<dbReference type="PANTHER" id="PTHR31920:SF37">
    <property type="entry name" value="B3 DOMAIN-CONTAINING TRANSCRIPTION FACTOR VRN1"/>
    <property type="match status" value="1"/>
</dbReference>
<dbReference type="InParanoid" id="D7TPT0"/>
<keyword evidence="9" id="KW-1185">Reference proteome</keyword>
<evidence type="ECO:0000313" key="8">
    <source>
        <dbReference type="EMBL" id="CBI32503.3"/>
    </source>
</evidence>
<dbReference type="InterPro" id="IPR050655">
    <property type="entry name" value="Plant_B3_domain"/>
</dbReference>
<proteinExistence type="predicted"/>
<feature type="region of interest" description="Disordered" evidence="6">
    <location>
        <begin position="127"/>
        <end position="151"/>
    </location>
</feature>
<comment type="subcellular location">
    <subcellularLocation>
        <location evidence="1">Nucleus</location>
    </subcellularLocation>
</comment>
<keyword evidence="2" id="KW-0805">Transcription regulation</keyword>
<dbReference type="EMBL" id="FN596006">
    <property type="protein sequence ID" value="CBI32503.3"/>
    <property type="molecule type" value="Genomic_DNA"/>
</dbReference>
<sequence length="355" mass="40881">MPEQETLDHSHCRRPSSQPTRSLLFYKLIVSSVLQAKRLRIPQKFVKKSGDQLSAVTTLTLPNGGVWYVGLTKADNKFWFYHGWHEFVEYYSIHVGYFLIFRYEGNSNFNVNIFDLTASEINYPSNNLRNSEKTSHGKQCPASDGEEMNDDDDSVEILGSASPVSLRSKVFDECIDQQPLGKNYNENLHLAKDANSLQVTIRSSRDIGIQFNSSELTNSECKRWRVVTMEEKKRALHAAEMFQPSNPFCRVILRRSYVHERFLLHMPSRFAEKYLNGVSKFIKLQTSDGKQWHVRCLSGESRVKLSKGWTEFVKDNNLEEGDVCVFELINMEDVVLKVSIFRVLDDARVETQSSN</sequence>
<accession>D7TPT0</accession>
<evidence type="ECO:0000313" key="9">
    <source>
        <dbReference type="Proteomes" id="UP000009183"/>
    </source>
</evidence>
<keyword evidence="5" id="KW-0539">Nucleus</keyword>
<evidence type="ECO:0000256" key="3">
    <source>
        <dbReference type="ARBA" id="ARBA00023125"/>
    </source>
</evidence>
<dbReference type="GO" id="GO:0005634">
    <property type="term" value="C:nucleus"/>
    <property type="evidence" value="ECO:0007669"/>
    <property type="project" value="UniProtKB-SubCell"/>
</dbReference>
<keyword evidence="3" id="KW-0238">DNA-binding</keyword>
<dbReference type="CDD" id="cd10017">
    <property type="entry name" value="B3_DNA"/>
    <property type="match status" value="2"/>
</dbReference>
<dbReference type="OMA" id="NEGPYFA"/>
<dbReference type="PROSITE" id="PS50863">
    <property type="entry name" value="B3"/>
    <property type="match status" value="2"/>
</dbReference>
<dbReference type="InterPro" id="IPR015300">
    <property type="entry name" value="DNA-bd_pseudobarrel_sf"/>
</dbReference>
<dbReference type="STRING" id="29760.D7TPT0"/>
<protein>
    <recommendedName>
        <fullName evidence="7">TF-B3 domain-containing protein</fullName>
    </recommendedName>
</protein>
<dbReference type="Proteomes" id="UP000009183">
    <property type="component" value="Chromosome 3"/>
</dbReference>
<dbReference type="FunCoup" id="D7TPT0">
    <property type="interactions" value="2969"/>
</dbReference>
<dbReference type="PaxDb" id="29760-VIT_03s0063g01450.t01"/>
<dbReference type="GO" id="GO:0003677">
    <property type="term" value="F:DNA binding"/>
    <property type="evidence" value="ECO:0007669"/>
    <property type="project" value="UniProtKB-KW"/>
</dbReference>
<evidence type="ECO:0000256" key="4">
    <source>
        <dbReference type="ARBA" id="ARBA00023163"/>
    </source>
</evidence>
<dbReference type="AlphaFoldDB" id="D7TPT0"/>
<organism evidence="8 9">
    <name type="scientific">Vitis vinifera</name>
    <name type="common">Grape</name>
    <dbReference type="NCBI Taxonomy" id="29760"/>
    <lineage>
        <taxon>Eukaryota</taxon>
        <taxon>Viridiplantae</taxon>
        <taxon>Streptophyta</taxon>
        <taxon>Embryophyta</taxon>
        <taxon>Tracheophyta</taxon>
        <taxon>Spermatophyta</taxon>
        <taxon>Magnoliopsida</taxon>
        <taxon>eudicotyledons</taxon>
        <taxon>Gunneridae</taxon>
        <taxon>Pentapetalae</taxon>
        <taxon>rosids</taxon>
        <taxon>Vitales</taxon>
        <taxon>Vitaceae</taxon>
        <taxon>Viteae</taxon>
        <taxon>Vitis</taxon>
    </lineage>
</organism>
<evidence type="ECO:0000256" key="5">
    <source>
        <dbReference type="ARBA" id="ARBA00023242"/>
    </source>
</evidence>
<dbReference type="eggNOG" id="ENOG502RXD2">
    <property type="taxonomic scope" value="Eukaryota"/>
</dbReference>
<evidence type="ECO:0000259" key="7">
    <source>
        <dbReference type="PROSITE" id="PS50863"/>
    </source>
</evidence>
<dbReference type="InterPro" id="IPR003340">
    <property type="entry name" value="B3_DNA-bd"/>
</dbReference>